<protein>
    <recommendedName>
        <fullName evidence="3">Cell division protein FtsA</fullName>
    </recommendedName>
</protein>
<dbReference type="Proteomes" id="UP000289862">
    <property type="component" value="Chromosome"/>
</dbReference>
<dbReference type="EMBL" id="LR215031">
    <property type="protein sequence ID" value="VEU72842.1"/>
    <property type="molecule type" value="Genomic_DNA"/>
</dbReference>
<evidence type="ECO:0000313" key="2">
    <source>
        <dbReference type="Proteomes" id="UP000289862"/>
    </source>
</evidence>
<keyword evidence="2" id="KW-1185">Reference proteome</keyword>
<organism evidence="1 2">
    <name type="scientific">Mycoplasmopsis gallopavonis</name>
    <dbReference type="NCBI Taxonomy" id="76629"/>
    <lineage>
        <taxon>Bacteria</taxon>
        <taxon>Bacillati</taxon>
        <taxon>Mycoplasmatota</taxon>
        <taxon>Mycoplasmoidales</taxon>
        <taxon>Metamycoplasmataceae</taxon>
        <taxon>Mycoplasmopsis</taxon>
    </lineage>
</organism>
<proteinExistence type="predicted"/>
<dbReference type="KEGG" id="mgal:NCTC10186_00315"/>
<gene>
    <name evidence="1" type="ORF">NCTC10186_00315</name>
</gene>
<name>A0A449AZB8_9BACT</name>
<accession>A0A449AZB8</accession>
<reference evidence="1 2" key="1">
    <citation type="submission" date="2019-01" db="EMBL/GenBank/DDBJ databases">
        <authorList>
            <consortium name="Pathogen Informatics"/>
        </authorList>
    </citation>
    <scope>NUCLEOTIDE SEQUENCE [LARGE SCALE GENOMIC DNA]</scope>
    <source>
        <strain evidence="1 2">NCTC10186</strain>
    </source>
</reference>
<dbReference type="NCBIfam" id="NF045943">
    <property type="entry name" value="MAG3720_fam"/>
    <property type="match status" value="1"/>
</dbReference>
<dbReference type="AlphaFoldDB" id="A0A449AZB8"/>
<evidence type="ECO:0008006" key="3">
    <source>
        <dbReference type="Google" id="ProtNLM"/>
    </source>
</evidence>
<sequence length="414" mass="48842">MRAGGFMKYFLNFKLINKNKVKVIFIKEDNSTYFNGGINYTFDWQTNDDQKVLHQKLIQTINKLPEHAELITNVILDDSLFSSLSVKKMILKINKNEINVDHFRDVRLTRIMDSKLNIELSQLGDNNFYVHYPYIVTILKDNNLKVYRKIPTNKEFDVITQYLNLYSFNKNEPVFVKIQNLLKQLKISKTNYLFRSQIIASTLNELKKPTLSIDLNSHYLNLNVINFGRLDDYQKLTVGTANYLSKLTQIVSHLNKEELLMRLQYINKLSNSNLNKELVNDLNLRQLKYSLDQFMKVIANLINQRLKEFSVRNNGKILTRLAFSGELAWIVDYLTKYFETNFQNLEVEIMRSNTSSEFQFSWYKDKLIEQAVLLSNKFTKDNDQVQTQTSQIDLERITTKTFFQKIKEFIFKGV</sequence>
<evidence type="ECO:0000313" key="1">
    <source>
        <dbReference type="EMBL" id="VEU72842.1"/>
    </source>
</evidence>